<dbReference type="AlphaFoldDB" id="A0A6B3L9S1"/>
<dbReference type="KEGG" id="soa:G3M56_009350"/>
<dbReference type="PANTHER" id="PTHR31876:SF26">
    <property type="entry name" value="PROTEIN LIKE COV 2"/>
    <property type="match status" value="1"/>
</dbReference>
<dbReference type="PANTHER" id="PTHR31876">
    <property type="entry name" value="COV-LIKE PROTEIN 1"/>
    <property type="match status" value="1"/>
</dbReference>
<keyword evidence="2" id="KW-1185">Reference proteome</keyword>
<evidence type="ECO:0000313" key="1">
    <source>
        <dbReference type="EMBL" id="QQL44099.1"/>
    </source>
</evidence>
<protein>
    <submittedName>
        <fullName evidence="1">DUF502 domain-containing protein</fullName>
    </submittedName>
</protein>
<gene>
    <name evidence="1" type="ORF">G3M56_009350</name>
</gene>
<name>A0A6B3L9S1_9BACT</name>
<dbReference type="RefSeq" id="WP_164362588.1">
    <property type="nucleotide sequence ID" value="NZ_CP066776.1"/>
</dbReference>
<dbReference type="Pfam" id="PF04367">
    <property type="entry name" value="DUF502"/>
    <property type="match status" value="1"/>
</dbReference>
<proteinExistence type="predicted"/>
<reference evidence="1 2" key="1">
    <citation type="submission" date="2020-12" db="EMBL/GenBank/DDBJ databases">
        <title>Sulforoseuscoccus oceanibium gen. nov., sp. nov., a representative of the phylum Verrucomicrobia with special cytoplasmic membrane, and proposal of Sulforoseuscoccusaceae fam. nov.</title>
        <authorList>
            <person name="Xi F."/>
        </authorList>
    </citation>
    <scope>NUCLEOTIDE SEQUENCE [LARGE SCALE GENOMIC DNA]</scope>
    <source>
        <strain evidence="1 2">T37</strain>
    </source>
</reference>
<dbReference type="InterPro" id="IPR007462">
    <property type="entry name" value="COV1-like"/>
</dbReference>
<dbReference type="EMBL" id="CP066776">
    <property type="protein sequence ID" value="QQL44099.1"/>
    <property type="molecule type" value="Genomic_DNA"/>
</dbReference>
<organism evidence="1 2">
    <name type="scientific">Sulfuriroseicoccus oceanibius</name>
    <dbReference type="NCBI Taxonomy" id="2707525"/>
    <lineage>
        <taxon>Bacteria</taxon>
        <taxon>Pseudomonadati</taxon>
        <taxon>Verrucomicrobiota</taxon>
        <taxon>Verrucomicrobiia</taxon>
        <taxon>Verrucomicrobiales</taxon>
        <taxon>Verrucomicrobiaceae</taxon>
        <taxon>Sulfuriroseicoccus</taxon>
    </lineage>
</organism>
<sequence>MSDPTDPAGSHEHKTWICIVRKALLSGAAVVLPLLATIWVISFLLVQVWKAGDWILIQGARLVVGTIQWLEKFGAVDTDINAALEGTGKLELADQLRELFFSWPGGGLVRILLPLSIIGLIGAAAMRGVARHWFAKLEVWVQTLPVLGLIYKSVKQLMESFRGLSSQRNFKRVVYIDYPAPGCRLLAFVTGDFADPVTDEPKTVVFLPTSPNPLTGFTLVVDTDKVTECNIGLEAALKLVFTAGLVTPAKMGKTPEEIAAEAKLNDEPNAPKSDQA</sequence>
<dbReference type="Proteomes" id="UP000475117">
    <property type="component" value="Chromosome"/>
</dbReference>
<accession>A0A6B3L9S1</accession>
<evidence type="ECO:0000313" key="2">
    <source>
        <dbReference type="Proteomes" id="UP000475117"/>
    </source>
</evidence>